<dbReference type="AlphaFoldDB" id="A0A2Z6DVY5"/>
<evidence type="ECO:0000256" key="7">
    <source>
        <dbReference type="SAM" id="Phobius"/>
    </source>
</evidence>
<proteinExistence type="predicted"/>
<dbReference type="Pfam" id="PF02690">
    <property type="entry name" value="Na_Pi_cotrans"/>
    <property type="match status" value="2"/>
</dbReference>
<feature type="transmembrane region" description="Helical" evidence="7">
    <location>
        <begin position="253"/>
        <end position="277"/>
    </location>
</feature>
<accession>A0A2Z6DVY5</accession>
<dbReference type="GO" id="GO:0005436">
    <property type="term" value="F:sodium:phosphate symporter activity"/>
    <property type="evidence" value="ECO:0007669"/>
    <property type="project" value="InterPro"/>
</dbReference>
<evidence type="ECO:0000256" key="6">
    <source>
        <dbReference type="SAM" id="MobiDB-lite"/>
    </source>
</evidence>
<evidence type="ECO:0000313" key="9">
    <source>
        <dbReference type="Proteomes" id="UP000262004"/>
    </source>
</evidence>
<name>A0A2Z6DVY5_HYDTE</name>
<feature type="transmembrane region" description="Helical" evidence="7">
    <location>
        <begin position="12"/>
        <end position="36"/>
    </location>
</feature>
<evidence type="ECO:0000256" key="2">
    <source>
        <dbReference type="ARBA" id="ARBA00022475"/>
    </source>
</evidence>
<dbReference type="PANTHER" id="PTHR10010:SF46">
    <property type="entry name" value="SODIUM-DEPENDENT PHOSPHATE TRANSPORT PROTEIN 2B"/>
    <property type="match status" value="1"/>
</dbReference>
<dbReference type="OrthoDB" id="9763003at2"/>
<feature type="transmembrane region" description="Helical" evidence="7">
    <location>
        <begin position="219"/>
        <end position="241"/>
    </location>
</feature>
<feature type="transmembrane region" description="Helical" evidence="7">
    <location>
        <begin position="119"/>
        <end position="134"/>
    </location>
</feature>
<dbReference type="PANTHER" id="PTHR10010">
    <property type="entry name" value="SOLUTE CARRIER FAMILY 34 SODIUM PHOSPHATE , MEMBER 2-RELATED"/>
    <property type="match status" value="1"/>
</dbReference>
<feature type="transmembrane region" description="Helical" evidence="7">
    <location>
        <begin position="189"/>
        <end position="213"/>
    </location>
</feature>
<evidence type="ECO:0000313" key="8">
    <source>
        <dbReference type="EMBL" id="BBD76601.1"/>
    </source>
</evidence>
<protein>
    <submittedName>
        <fullName evidence="8">Na+/phosphate symporter</fullName>
    </submittedName>
</protein>
<feature type="transmembrane region" description="Helical" evidence="7">
    <location>
        <begin position="91"/>
        <end position="112"/>
    </location>
</feature>
<evidence type="ECO:0000256" key="5">
    <source>
        <dbReference type="ARBA" id="ARBA00023136"/>
    </source>
</evidence>
<feature type="transmembrane region" description="Helical" evidence="7">
    <location>
        <begin position="289"/>
        <end position="310"/>
    </location>
</feature>
<feature type="transmembrane region" description="Helical" evidence="7">
    <location>
        <begin position="140"/>
        <end position="159"/>
    </location>
</feature>
<keyword evidence="9" id="KW-1185">Reference proteome</keyword>
<evidence type="ECO:0000256" key="4">
    <source>
        <dbReference type="ARBA" id="ARBA00022989"/>
    </source>
</evidence>
<dbReference type="GO" id="GO:0044341">
    <property type="term" value="P:sodium-dependent phosphate transport"/>
    <property type="evidence" value="ECO:0007669"/>
    <property type="project" value="InterPro"/>
</dbReference>
<keyword evidence="3 7" id="KW-0812">Transmembrane</keyword>
<feature type="transmembrane region" description="Helical" evidence="7">
    <location>
        <begin position="57"/>
        <end position="79"/>
    </location>
</feature>
<gene>
    <name evidence="8" type="ORF">HPTL_0333</name>
</gene>
<dbReference type="EMBL" id="AP018558">
    <property type="protein sequence ID" value="BBD76601.1"/>
    <property type="molecule type" value="Genomic_DNA"/>
</dbReference>
<feature type="region of interest" description="Disordered" evidence="6">
    <location>
        <begin position="520"/>
        <end position="539"/>
    </location>
</feature>
<evidence type="ECO:0000256" key="1">
    <source>
        <dbReference type="ARBA" id="ARBA00004651"/>
    </source>
</evidence>
<dbReference type="NCBIfam" id="NF037997">
    <property type="entry name" value="Na_Pi_symport"/>
    <property type="match status" value="1"/>
</dbReference>
<dbReference type="KEGG" id="htl:HPTL_0333"/>
<keyword evidence="4 7" id="KW-1133">Transmembrane helix</keyword>
<dbReference type="NCBIfam" id="TIGR00704">
    <property type="entry name" value="NaPi_cotrn_rel"/>
    <property type="match status" value="1"/>
</dbReference>
<dbReference type="InterPro" id="IPR003841">
    <property type="entry name" value="Na/Pi_transpt"/>
</dbReference>
<dbReference type="Proteomes" id="UP000262004">
    <property type="component" value="Chromosome"/>
</dbReference>
<comment type="subcellular location">
    <subcellularLocation>
        <location evidence="1">Cell membrane</location>
        <topology evidence="1">Multi-pass membrane protein</topology>
    </subcellularLocation>
</comment>
<dbReference type="GO" id="GO:0005886">
    <property type="term" value="C:plasma membrane"/>
    <property type="evidence" value="ECO:0007669"/>
    <property type="project" value="UniProtKB-SubCell"/>
</dbReference>
<keyword evidence="2" id="KW-1003">Cell membrane</keyword>
<dbReference type="RefSeq" id="WP_119334424.1">
    <property type="nucleotide sequence ID" value="NZ_AP018558.1"/>
</dbReference>
<keyword evidence="5 7" id="KW-0472">Membrane</keyword>
<dbReference type="InterPro" id="IPR004633">
    <property type="entry name" value="NaPi_cotrn-rel/YqeW-like"/>
</dbReference>
<reference evidence="8 9" key="1">
    <citation type="submission" date="2018-04" db="EMBL/GenBank/DDBJ databases">
        <title>Complete genome sequence of Hydrogenophilus thermoluteolus TH-1.</title>
        <authorList>
            <person name="Arai H."/>
        </authorList>
    </citation>
    <scope>NUCLEOTIDE SEQUENCE [LARGE SCALE GENOMIC DNA]</scope>
    <source>
        <strain evidence="8 9">TH-1</strain>
    </source>
</reference>
<evidence type="ECO:0000256" key="3">
    <source>
        <dbReference type="ARBA" id="ARBA00022692"/>
    </source>
</evidence>
<organism evidence="8 9">
    <name type="scientific">Hydrogenophilus thermoluteolus</name>
    <name type="common">Pseudomonas hydrogenothermophila</name>
    <dbReference type="NCBI Taxonomy" id="297"/>
    <lineage>
        <taxon>Bacteria</taxon>
        <taxon>Pseudomonadati</taxon>
        <taxon>Pseudomonadota</taxon>
        <taxon>Hydrogenophilia</taxon>
        <taxon>Hydrogenophilales</taxon>
        <taxon>Hydrogenophilaceae</taxon>
        <taxon>Hydrogenophilus</taxon>
    </lineage>
</organism>
<sequence length="539" mass="56907">MTELATPSAPWLALAGGLGFFLLGLELLTDGLRLAAGPNLQRLLSRATDTRWRGLGTGILITALVQSSSLVTFATIGFVNAGLLTLHQSLWVIFGANIGTTVTGWLVTLVGFEWALESWALPLVAIGAFFHLTGKNTRRGALGLALAGFGLLITAIDLLKSGLGGAAAHVTLPIGDGPLLRLAQTGAGFLLTVLLFSSSAATALILTAIHSGLIDLSSAAAMVIGANLGTSVKAFLAAIGATANAKRAAAAHILFNTLTAVVAFLILPALVTVTTALTAWSGAERDPAIAIALFHTLFNVLGVVLIWPLANPMAAWLQRHFRTREEDEAQPRYLDHTLVTIPDLALSALQHELVRLRDMASAILERAIVGTVPDPTAVHAVRTLTHAIARFIAAMNQGTLTPQLIDTSERLLRVARYYESAARFAEEGAHAWGEYDERDPSVMAAWERFRTAALALLPTARNAPHDAATVGKSDDDTMEAAYQDLKAALLAAGSRGALSIAAMDAQLRAASAIHRGLQQLRKGITRTPPPLTPQKTPHT</sequence>